<dbReference type="PANTHER" id="PTHR14187">
    <property type="entry name" value="ALPHA KINASE/ELONGATION FACTOR 2 KINASE"/>
    <property type="match status" value="1"/>
</dbReference>
<gene>
    <name evidence="4" type="ORF">CGI_10006334</name>
</gene>
<name>K1QFF9_MAGGI</name>
<dbReference type="CDD" id="cd10229">
    <property type="entry name" value="ASKHA_NBD_HSP70_HSPA12"/>
    <property type="match status" value="1"/>
</dbReference>
<dbReference type="EMBL" id="JH817831">
    <property type="protein sequence ID" value="EKC20301.1"/>
    <property type="molecule type" value="Genomic_DNA"/>
</dbReference>
<dbReference type="Gene3D" id="3.30.420.40">
    <property type="match status" value="2"/>
</dbReference>
<dbReference type="InterPro" id="IPR013126">
    <property type="entry name" value="Hsp_70_fam"/>
</dbReference>
<evidence type="ECO:0000256" key="3">
    <source>
        <dbReference type="ARBA" id="ARBA00022840"/>
    </source>
</evidence>
<dbReference type="InterPro" id="IPR043129">
    <property type="entry name" value="ATPase_NBD"/>
</dbReference>
<evidence type="ECO:0000256" key="2">
    <source>
        <dbReference type="ARBA" id="ARBA00022741"/>
    </source>
</evidence>
<keyword evidence="4" id="KW-0346">Stress response</keyword>
<dbReference type="InParanoid" id="K1QFF9"/>
<dbReference type="GO" id="GO:0140662">
    <property type="term" value="F:ATP-dependent protein folding chaperone"/>
    <property type="evidence" value="ECO:0007669"/>
    <property type="project" value="InterPro"/>
</dbReference>
<proteinExistence type="inferred from homology"/>
<dbReference type="HOGENOM" id="CLU_240146_0_0_1"/>
<dbReference type="SUPFAM" id="SSF53067">
    <property type="entry name" value="Actin-like ATPase domain"/>
    <property type="match status" value="2"/>
</dbReference>
<sequence length="1725" mass="191449">MIIHHSNGTEANRLNLNDPSVASFSTLDDRMVTVTWGNSSGPDLLGSGQYYIILEAGSVAAQPLSCISEWPGITQPGYWNFTVVDRTPPSLNFVFNPKQVSDNETFSMTWTVSESLSMERCNLTTPTSSSLVNCRSYISQNNLVAGNYSIKIELEDLNGNKAGPYEHQWLVVDRTPPSLTFASNPTQVNENETFSMTWTVSESLSMERCNLTTPTSSSIVNCRGSFNQIFLDPGNYSISIELEDVNGNKAEPYEHQWIVIDRTPPSLTFVSNPTQVNDNETFSMTWTVSESLSMEHCNLTTPASSSIVNCRGSYSQNILIPGNYAISIKIEDLNGNKAGPYEHIWVVIDVTPPSLRFVLNHSLTRSNASITWTVSEPVVSSNCTVTFPNGTLVYESCIDRWEAIDLRRGPYQISIVLVDTAGHIGGPFRHTWTNIDVTPPILTFTRKPTLSLSKANITWVTNEEADGVCEVQGPSSFYRSVVCDKVWSEDYLPEGEFILNVTVYDQSLNMAGPFQHRWYNRDVKPPELTLTSSPYKDKSYDNATLTWTYNEYAASTCLIKTSLTTEFAPCDNSWSGTFLPEGNVTIEIDARDKSRNSAPTYKYTWYNKDTTPPVLTFIRKEALTVNHAWITWSVNEPASANCTLTTPFTTAVFSCDTGLWSGFSLLGGSYELGIRLLDRGNNAAGPFVHKWLNVDTIRPRVTFTRIPSKTYSNATIQWNVSEPMNGSCGIRGPANFYRNVSCNGSWVGVNLPPGSFTLGVTLIDTSGNVGGPSRHQWINDDVTPPSLRWLGSPPTLTNGTISLSWTTDEAVTSLCTVHSPVKDKNESCNNEWVGTDLRNGEYSLTVKMVDGSGNKAQTIHYWNNTIQDLVFELILTLSNVIVTNVANKTSPEYNILEAESQTSLENFYRSRIGNFKSLNIENITVESMPARRKRRTIPTRSELVIYHDVVLGGNSMSKSTASLSKAWSTFSTGGSSLTIGGSTATFAKLVLMLEGGTTNITFSGRIKACDIAQSYVTCRVGEQCDESTAMCVAKKRMRPDNDGLILSVALGVSALVVLLLGIIIIGLFYLRKKEEQRKRRKFKQEPKKRCMSVSGTGLSPILLGHSEGKGIGVIAPVNVATAPLVVAAVPTTPALCAKANQLPAATEVMPSLLVAAIDFGTTFSGYAFSLLHEYKKDPLKISTTTWTTGSRNLVSLKTSTCVLFDPTEKFHSFGYEAEEMYSNLALEDKRLDWYYFRRFKMMLYNKMDLTRKTLIEDDKGKKMEAIKVFSTAIGYLKDQMLINCKKQMTGIEESDIMWVLTVPAIWDDKSKQFMREAAEMVGICRDKLLIALEPEAASLYCRHLPIHKDSDSSSFGAFKSGEKYMVVDAGGGTVDINVHEVKDNGSLKELHKANGGDWGGTKVDTLFTSLLADIVGKDVMETFSSENKYDILDLLRDFETKKRIISPELDEKVTFNIPVSLSETFCEKNPGSNIKDVTSKSKHKTQIIWIREKLRIDAQVMRALFDEICEKIVAHMKELFMHPAVQDVSSILLVGGFAESPMLQTAIREAFKSKNVIIPQEAGLAVLKGAVLCGHEPQTISGRVCRYTYGVEVYNEFDKTIHPQFKKVMLNNKEHCKDIFHIHVCIGQIIEVGEPQVKRRYNVTNPDQKSVEFKIFTSHNKEPTYTTDIGCTYLGTLTIAMPNTSKGLDRGAIVHMTFSGTEITVTGVDKDDPERAVTTKVDFLG</sequence>
<dbReference type="GO" id="GO:0005524">
    <property type="term" value="F:ATP binding"/>
    <property type="evidence" value="ECO:0007669"/>
    <property type="project" value="UniProtKB-KW"/>
</dbReference>
<reference evidence="4" key="1">
    <citation type="journal article" date="2012" name="Nature">
        <title>The oyster genome reveals stress adaptation and complexity of shell formation.</title>
        <authorList>
            <person name="Zhang G."/>
            <person name="Fang X."/>
            <person name="Guo X."/>
            <person name="Li L."/>
            <person name="Luo R."/>
            <person name="Xu F."/>
            <person name="Yang P."/>
            <person name="Zhang L."/>
            <person name="Wang X."/>
            <person name="Qi H."/>
            <person name="Xiong Z."/>
            <person name="Que H."/>
            <person name="Xie Y."/>
            <person name="Holland P.W."/>
            <person name="Paps J."/>
            <person name="Zhu Y."/>
            <person name="Wu F."/>
            <person name="Chen Y."/>
            <person name="Wang J."/>
            <person name="Peng C."/>
            <person name="Meng J."/>
            <person name="Yang L."/>
            <person name="Liu J."/>
            <person name="Wen B."/>
            <person name="Zhang N."/>
            <person name="Huang Z."/>
            <person name="Zhu Q."/>
            <person name="Feng Y."/>
            <person name="Mount A."/>
            <person name="Hedgecock D."/>
            <person name="Xu Z."/>
            <person name="Liu Y."/>
            <person name="Domazet-Loso T."/>
            <person name="Du Y."/>
            <person name="Sun X."/>
            <person name="Zhang S."/>
            <person name="Liu B."/>
            <person name="Cheng P."/>
            <person name="Jiang X."/>
            <person name="Li J."/>
            <person name="Fan D."/>
            <person name="Wang W."/>
            <person name="Fu W."/>
            <person name="Wang T."/>
            <person name="Wang B."/>
            <person name="Zhang J."/>
            <person name="Peng Z."/>
            <person name="Li Y."/>
            <person name="Li N."/>
            <person name="Wang J."/>
            <person name="Chen M."/>
            <person name="He Y."/>
            <person name="Tan F."/>
            <person name="Song X."/>
            <person name="Zheng Q."/>
            <person name="Huang R."/>
            <person name="Yang H."/>
            <person name="Du X."/>
            <person name="Chen L."/>
            <person name="Yang M."/>
            <person name="Gaffney P.M."/>
            <person name="Wang S."/>
            <person name="Luo L."/>
            <person name="She Z."/>
            <person name="Ming Y."/>
            <person name="Huang W."/>
            <person name="Zhang S."/>
            <person name="Huang B."/>
            <person name="Zhang Y."/>
            <person name="Qu T."/>
            <person name="Ni P."/>
            <person name="Miao G."/>
            <person name="Wang J."/>
            <person name="Wang Q."/>
            <person name="Steinberg C.E."/>
            <person name="Wang H."/>
            <person name="Li N."/>
            <person name="Qian L."/>
            <person name="Zhang G."/>
            <person name="Li Y."/>
            <person name="Yang H."/>
            <person name="Liu X."/>
            <person name="Wang J."/>
            <person name="Yin Y."/>
            <person name="Wang J."/>
        </authorList>
    </citation>
    <scope>NUCLEOTIDE SEQUENCE [LARGE SCALE GENOMIC DNA]</scope>
    <source>
        <strain evidence="4">05x7-T-G4-1.051#20</strain>
    </source>
</reference>
<keyword evidence="3" id="KW-0067">ATP-binding</keyword>
<evidence type="ECO:0000313" key="4">
    <source>
        <dbReference type="EMBL" id="EKC20301.1"/>
    </source>
</evidence>
<accession>K1QFF9</accession>
<comment type="similarity">
    <text evidence="1">Belongs to the heat shock protein 70 family.</text>
</comment>
<keyword evidence="2" id="KW-0547">Nucleotide-binding</keyword>
<protein>
    <submittedName>
        <fullName evidence="4">Heat shock 70 kDa protein 12B</fullName>
    </submittedName>
</protein>
<organism evidence="4">
    <name type="scientific">Magallana gigas</name>
    <name type="common">Pacific oyster</name>
    <name type="synonym">Crassostrea gigas</name>
    <dbReference type="NCBI Taxonomy" id="29159"/>
    <lineage>
        <taxon>Eukaryota</taxon>
        <taxon>Metazoa</taxon>
        <taxon>Spiralia</taxon>
        <taxon>Lophotrochozoa</taxon>
        <taxon>Mollusca</taxon>
        <taxon>Bivalvia</taxon>
        <taxon>Autobranchia</taxon>
        <taxon>Pteriomorphia</taxon>
        <taxon>Ostreida</taxon>
        <taxon>Ostreoidea</taxon>
        <taxon>Ostreidae</taxon>
        <taxon>Magallana</taxon>
    </lineage>
</organism>
<evidence type="ECO:0000256" key="1">
    <source>
        <dbReference type="ARBA" id="ARBA00007381"/>
    </source>
</evidence>
<dbReference type="Pfam" id="PF00012">
    <property type="entry name" value="HSP70"/>
    <property type="match status" value="1"/>
</dbReference>
<dbReference type="PANTHER" id="PTHR14187:SF5">
    <property type="entry name" value="HEAT SHOCK 70 KDA PROTEIN 12A"/>
    <property type="match status" value="1"/>
</dbReference>